<dbReference type="EMBL" id="LSSN01002047">
    <property type="protein sequence ID" value="OMJ17432.1"/>
    <property type="molecule type" value="Genomic_DNA"/>
</dbReference>
<proteinExistence type="predicted"/>
<dbReference type="AlphaFoldDB" id="A0A1R1XRZ9"/>
<dbReference type="Proteomes" id="UP000187283">
    <property type="component" value="Unassembled WGS sequence"/>
</dbReference>
<evidence type="ECO:0000256" key="1">
    <source>
        <dbReference type="SAM" id="MobiDB-lite"/>
    </source>
</evidence>
<dbReference type="EMBL" id="LSSN01000998">
    <property type="protein sequence ID" value="OMJ21485.1"/>
    <property type="molecule type" value="Genomic_DNA"/>
</dbReference>
<feature type="compositionally biased region" description="Polar residues" evidence="1">
    <location>
        <begin position="197"/>
        <end position="229"/>
    </location>
</feature>
<evidence type="ECO:0000259" key="3">
    <source>
        <dbReference type="PROSITE" id="PS50076"/>
    </source>
</evidence>
<keyword evidence="7" id="KW-1185">Reference proteome</keyword>
<name>A0A1R1XRZ9_9FUNG</name>
<dbReference type="PANTHER" id="PTHR44240">
    <property type="entry name" value="DNAJ DOMAIN (PROKARYOTIC HEAT SHOCK PROTEIN)-RELATED"/>
    <property type="match status" value="1"/>
</dbReference>
<feature type="domain" description="J" evidence="3">
    <location>
        <begin position="8"/>
        <end position="89"/>
    </location>
</feature>
<evidence type="ECO:0000313" key="5">
    <source>
        <dbReference type="EMBL" id="OMJ20143.1"/>
    </source>
</evidence>
<comment type="caution">
    <text evidence="4">The sequence shown here is derived from an EMBL/GenBank/DDBJ whole genome shotgun (WGS) entry which is preliminary data.</text>
</comment>
<dbReference type="SUPFAM" id="SSF46565">
    <property type="entry name" value="Chaperone J-domain"/>
    <property type="match status" value="1"/>
</dbReference>
<feature type="region of interest" description="Disordered" evidence="1">
    <location>
        <begin position="189"/>
        <end position="232"/>
    </location>
</feature>
<keyword evidence="2" id="KW-0472">Membrane</keyword>
<evidence type="ECO:0000313" key="4">
    <source>
        <dbReference type="EMBL" id="OMJ17432.1"/>
    </source>
</evidence>
<keyword evidence="2" id="KW-0812">Transmembrane</keyword>
<accession>A0A1R1XRZ9</accession>
<keyword evidence="2" id="KW-1133">Transmembrane helix</keyword>
<dbReference type="InterPro" id="IPR052276">
    <property type="entry name" value="Diphthamide-biosynth_chaperone"/>
</dbReference>
<dbReference type="EMBL" id="LSSN01001317">
    <property type="protein sequence ID" value="OMJ20143.1"/>
    <property type="molecule type" value="Genomic_DNA"/>
</dbReference>
<dbReference type="PANTHER" id="PTHR44240:SF10">
    <property type="entry name" value="J DOMAIN-CONTAINING PROTEIN"/>
    <property type="match status" value="1"/>
</dbReference>
<protein>
    <submittedName>
        <fullName evidence="4">Chaperone protein dnaJ 11, chloroplastic</fullName>
    </submittedName>
</protein>
<evidence type="ECO:0000313" key="7">
    <source>
        <dbReference type="Proteomes" id="UP000187283"/>
    </source>
</evidence>
<evidence type="ECO:0000313" key="6">
    <source>
        <dbReference type="EMBL" id="OMJ21485.1"/>
    </source>
</evidence>
<dbReference type="InterPro" id="IPR036869">
    <property type="entry name" value="J_dom_sf"/>
</dbReference>
<gene>
    <name evidence="6" type="ORF">AYI70_g3469</name>
    <name evidence="5" type="ORF">AYI70_g4300</name>
    <name evidence="4" type="ORF">AYI70_g5979</name>
</gene>
<dbReference type="SMART" id="SM00271">
    <property type="entry name" value="DnaJ"/>
    <property type="match status" value="1"/>
</dbReference>
<dbReference type="PRINTS" id="PR00625">
    <property type="entry name" value="JDOMAIN"/>
</dbReference>
<dbReference type="PROSITE" id="PS50076">
    <property type="entry name" value="DNAJ_2"/>
    <property type="match status" value="1"/>
</dbReference>
<dbReference type="Pfam" id="PF00226">
    <property type="entry name" value="DnaJ"/>
    <property type="match status" value="1"/>
</dbReference>
<sequence length="269" mass="31247">MFKKSAPSYYQILKLPTNSTKKEIKTQYYKLSLACHPDVVKRKHSLSTNIDENELKLKAESSKQEFLKISEAYRTLSNEKLRREYDRRIGVRHINSHINFNPGHRHYPSNARREGNHFNSDLNFRSNWKKDPSSDFNTYKTFNSHGFGSQHDFSNSNSQSYNHQSAFNASSSKGFDFKQHTMNHIKNNFKKNKHFSGINTDPNPTENNSNFQSKGQSHQQNPSASNNLPNLDDHRTNMKEFFDFYSTFVVSFSFIGVTAFLGYQVSSLF</sequence>
<dbReference type="Gene3D" id="1.10.287.110">
    <property type="entry name" value="DnaJ domain"/>
    <property type="match status" value="1"/>
</dbReference>
<evidence type="ECO:0000256" key="2">
    <source>
        <dbReference type="SAM" id="Phobius"/>
    </source>
</evidence>
<dbReference type="OrthoDB" id="445556at2759"/>
<dbReference type="CDD" id="cd06257">
    <property type="entry name" value="DnaJ"/>
    <property type="match status" value="1"/>
</dbReference>
<reference evidence="4 7" key="1">
    <citation type="submission" date="2017-01" db="EMBL/GenBank/DDBJ databases">
        <authorList>
            <person name="Mah S.A."/>
            <person name="Swanson W.J."/>
            <person name="Moy G.W."/>
            <person name="Vacquier V.D."/>
        </authorList>
    </citation>
    <scope>NUCLEOTIDE SEQUENCE [LARGE SCALE GENOMIC DNA]</scope>
    <source>
        <strain evidence="4 7">GSMNP</strain>
    </source>
</reference>
<dbReference type="InterPro" id="IPR001623">
    <property type="entry name" value="DnaJ_domain"/>
</dbReference>
<feature type="transmembrane region" description="Helical" evidence="2">
    <location>
        <begin position="244"/>
        <end position="263"/>
    </location>
</feature>
<dbReference type="STRING" id="133412.A0A1R1XRZ9"/>
<organism evidence="4 7">
    <name type="scientific">Smittium culicis</name>
    <dbReference type="NCBI Taxonomy" id="133412"/>
    <lineage>
        <taxon>Eukaryota</taxon>
        <taxon>Fungi</taxon>
        <taxon>Fungi incertae sedis</taxon>
        <taxon>Zoopagomycota</taxon>
        <taxon>Kickxellomycotina</taxon>
        <taxon>Harpellomycetes</taxon>
        <taxon>Harpellales</taxon>
        <taxon>Legeriomycetaceae</taxon>
        <taxon>Smittium</taxon>
    </lineage>
</organism>